<dbReference type="RefSeq" id="WP_269315445.1">
    <property type="nucleotide sequence ID" value="NZ_CP098251.1"/>
</dbReference>
<feature type="domain" description="FRG" evidence="1">
    <location>
        <begin position="25"/>
        <end position="121"/>
    </location>
</feature>
<accession>A0A9E9NSK7</accession>
<proteinExistence type="predicted"/>
<organism evidence="2">
    <name type="scientific">Oxalobacter aliiformigenes</name>
    <dbReference type="NCBI Taxonomy" id="2946593"/>
    <lineage>
        <taxon>Bacteria</taxon>
        <taxon>Pseudomonadati</taxon>
        <taxon>Pseudomonadota</taxon>
        <taxon>Betaproteobacteria</taxon>
        <taxon>Burkholderiales</taxon>
        <taxon>Oxalobacteraceae</taxon>
        <taxon>Oxalobacter</taxon>
    </lineage>
</organism>
<dbReference type="Proteomes" id="UP001164819">
    <property type="component" value="Chromosome"/>
</dbReference>
<name>A0A9E9NSK7_9BURK</name>
<dbReference type="InterPro" id="IPR014966">
    <property type="entry name" value="FRG-dom"/>
</dbReference>
<gene>
    <name evidence="2" type="ORF">NB646_05580</name>
</gene>
<dbReference type="Pfam" id="PF08867">
    <property type="entry name" value="FRG"/>
    <property type="match status" value="1"/>
</dbReference>
<dbReference type="AlphaFoldDB" id="A0A9E9NSK7"/>
<dbReference type="SMART" id="SM00901">
    <property type="entry name" value="FRG"/>
    <property type="match status" value="1"/>
</dbReference>
<reference evidence="2" key="1">
    <citation type="journal article" date="2022" name="Front. Microbiol.">
        <title>New perspectives on an old grouping: The genomic and phenotypic variability of Oxalobacter formigenes and the implications for calcium oxalate stone prevention.</title>
        <authorList>
            <person name="Chmiel J.A."/>
            <person name="Carr C."/>
            <person name="Stuivenberg G.A."/>
            <person name="Venema R."/>
            <person name="Chanyi R.M."/>
            <person name="Al K.F."/>
            <person name="Giguere D."/>
            <person name="Say H."/>
            <person name="Akouris P.P."/>
            <person name="Dominguez Romero S.A."/>
            <person name="Kwong A."/>
            <person name="Tai V."/>
            <person name="Koval S.F."/>
            <person name="Razvi H."/>
            <person name="Bjazevic J."/>
            <person name="Burton J.P."/>
        </authorList>
    </citation>
    <scope>NUCLEOTIDE SEQUENCE</scope>
    <source>
        <strain evidence="2">OxK</strain>
    </source>
</reference>
<evidence type="ECO:0000259" key="1">
    <source>
        <dbReference type="SMART" id="SM00901"/>
    </source>
</evidence>
<protein>
    <submittedName>
        <fullName evidence="2">FRG domain-containing protein</fullName>
    </submittedName>
</protein>
<dbReference type="EMBL" id="CP098251">
    <property type="protein sequence ID" value="WAV90344.1"/>
    <property type="molecule type" value="Genomic_DNA"/>
</dbReference>
<sequence length="382" mass="44123">MKPVKSVSQFIDCLETRTGHGDTSENRFTVYRGHADEQYSLLPQAYRIRQGKTWRNREYLLYQEMIRRNPAAFENDATPIEKLIRMQHYGLPTRLLDVTENPLVALYFVCQQSPARNGKVHLFRLADYHYSAALPDAALAGLEHPVHFGLMLLEIRMQMQRYLDHERPFVSGIRELDTAHQRLTGKYMARLDDTTPPPTGDALLRLLRDYDGEQLALYETCRLTAPGGQNSPDTPSGKKERARIQAFLDSFHERYLRHTRHTIRLCCGIARIREEDQPENIVRFLEQFSTVRYLYPPLNSERIRRQQGAFILFPPNPFHAWHYRGLIHSESFLIDAAAKTRILSQLATLGITASTLFPELDRQAIAIMNTFPPETVNSDTMP</sequence>
<evidence type="ECO:0000313" key="2">
    <source>
        <dbReference type="EMBL" id="WAV90344.1"/>
    </source>
</evidence>